<name>A0A4R3XZ13_9PROT</name>
<keyword evidence="8" id="KW-0868">Chloride</keyword>
<keyword evidence="6 10" id="KW-0472">Membrane</keyword>
<feature type="transmembrane region" description="Helical" evidence="10">
    <location>
        <begin position="161"/>
        <end position="185"/>
    </location>
</feature>
<dbReference type="Proteomes" id="UP000295367">
    <property type="component" value="Unassembled WGS sequence"/>
</dbReference>
<dbReference type="Gene3D" id="1.10.3080.10">
    <property type="entry name" value="Clc chloride channel"/>
    <property type="match status" value="1"/>
</dbReference>
<dbReference type="PRINTS" id="PR00762">
    <property type="entry name" value="CLCHANNEL"/>
</dbReference>
<evidence type="ECO:0000313" key="11">
    <source>
        <dbReference type="EMBL" id="TCV84151.1"/>
    </source>
</evidence>
<feature type="transmembrane region" description="Helical" evidence="10">
    <location>
        <begin position="107"/>
        <end position="127"/>
    </location>
</feature>
<dbReference type="CDD" id="cd01034">
    <property type="entry name" value="EriC_like"/>
    <property type="match status" value="1"/>
</dbReference>
<comment type="caution">
    <text evidence="11">The sequence shown here is derived from an EMBL/GenBank/DDBJ whole genome shotgun (WGS) entry which is preliminary data.</text>
</comment>
<dbReference type="PANTHER" id="PTHR43427">
    <property type="entry name" value="CHLORIDE CHANNEL PROTEIN CLC-E"/>
    <property type="match status" value="1"/>
</dbReference>
<evidence type="ECO:0000256" key="2">
    <source>
        <dbReference type="ARBA" id="ARBA00022448"/>
    </source>
</evidence>
<organism evidence="11 12">
    <name type="scientific">Sulfurirhabdus autotrophica</name>
    <dbReference type="NCBI Taxonomy" id="1706046"/>
    <lineage>
        <taxon>Bacteria</taxon>
        <taxon>Pseudomonadati</taxon>
        <taxon>Pseudomonadota</taxon>
        <taxon>Betaproteobacteria</taxon>
        <taxon>Nitrosomonadales</taxon>
        <taxon>Sulfuricellaceae</taxon>
        <taxon>Sulfurirhabdus</taxon>
    </lineage>
</organism>
<feature type="transmembrane region" description="Helical" evidence="10">
    <location>
        <begin position="59"/>
        <end position="76"/>
    </location>
</feature>
<keyword evidence="12" id="KW-1185">Reference proteome</keyword>
<feature type="transmembrane region" description="Helical" evidence="10">
    <location>
        <begin position="197"/>
        <end position="221"/>
    </location>
</feature>
<evidence type="ECO:0000256" key="1">
    <source>
        <dbReference type="ARBA" id="ARBA00004141"/>
    </source>
</evidence>
<protein>
    <submittedName>
        <fullName evidence="11">H+/Cl-antiporter ClcA</fullName>
    </submittedName>
</protein>
<dbReference type="InterPro" id="IPR050368">
    <property type="entry name" value="ClC-type_chloride_channel"/>
</dbReference>
<dbReference type="InterPro" id="IPR001807">
    <property type="entry name" value="ClC"/>
</dbReference>
<dbReference type="RefSeq" id="WP_124945129.1">
    <property type="nucleotide sequence ID" value="NZ_BHVT01000008.1"/>
</dbReference>
<feature type="transmembrane region" description="Helical" evidence="10">
    <location>
        <begin position="233"/>
        <end position="256"/>
    </location>
</feature>
<keyword evidence="5" id="KW-0406">Ion transport</keyword>
<evidence type="ECO:0000256" key="10">
    <source>
        <dbReference type="SAM" id="Phobius"/>
    </source>
</evidence>
<dbReference type="GO" id="GO:0034707">
    <property type="term" value="C:chloride channel complex"/>
    <property type="evidence" value="ECO:0007669"/>
    <property type="project" value="UniProtKB-KW"/>
</dbReference>
<evidence type="ECO:0000256" key="3">
    <source>
        <dbReference type="ARBA" id="ARBA00022692"/>
    </source>
</evidence>
<evidence type="ECO:0000256" key="5">
    <source>
        <dbReference type="ARBA" id="ARBA00023065"/>
    </source>
</evidence>
<keyword evidence="4 10" id="KW-1133">Transmembrane helix</keyword>
<feature type="transmembrane region" description="Helical" evidence="10">
    <location>
        <begin position="397"/>
        <end position="416"/>
    </location>
</feature>
<dbReference type="PANTHER" id="PTHR43427:SF6">
    <property type="entry name" value="CHLORIDE CHANNEL PROTEIN CLC-E"/>
    <property type="match status" value="1"/>
</dbReference>
<keyword evidence="2" id="KW-0813">Transport</keyword>
<dbReference type="SUPFAM" id="SSF81340">
    <property type="entry name" value="Clc chloride channel"/>
    <property type="match status" value="1"/>
</dbReference>
<accession>A0A4R3XZ13</accession>
<sequence length="445" mass="46860">MAKRILRRSRHTWLSVSHWRRRIIFWAGAISVGVAAYLFAAGSEYANLIFHKAVTFSPYLPLIITPVGLASVVYITRRFFEGSEGSGIPQTIAALHMKEPGERNAILSLRIAAGKVILTLLALMSGASVGREGPTVQIGAAIMHALGKFGRFSRADMEKSLILAGGAAGVAAAFNTPLAGIVFAIEEMSRSFEQRASGTVLTTVIVAGITSIALSGNYVYFGHTADTIGFVDGWVAIVACGLVGGLLGGGFSRILILGMDIMPQFIRSIAMKHPVRFAAICGFILAVLGLLSGSTVYGTGYAEARQILEHTAELPQGFGLMKLLATLVSYLSGIPGGIFAPSLAVGAGLGGNIAALFPYLPAGAIITLGMVAYFTGVVQAPITAFVIVMEMTDNHDFLIPLMATAAIAQAASRVVCPTPLYKAIARKFIARSSAKQDAQKLQEPT</sequence>
<evidence type="ECO:0000256" key="8">
    <source>
        <dbReference type="ARBA" id="ARBA00023214"/>
    </source>
</evidence>
<dbReference type="InterPro" id="IPR014743">
    <property type="entry name" value="Cl-channel_core"/>
</dbReference>
<evidence type="ECO:0000313" key="12">
    <source>
        <dbReference type="Proteomes" id="UP000295367"/>
    </source>
</evidence>
<proteinExistence type="predicted"/>
<dbReference type="GO" id="GO:0005254">
    <property type="term" value="F:chloride channel activity"/>
    <property type="evidence" value="ECO:0007669"/>
    <property type="project" value="UniProtKB-KW"/>
</dbReference>
<dbReference type="EMBL" id="SMCO01000013">
    <property type="protein sequence ID" value="TCV84151.1"/>
    <property type="molecule type" value="Genomic_DNA"/>
</dbReference>
<evidence type="ECO:0000256" key="9">
    <source>
        <dbReference type="ARBA" id="ARBA00023303"/>
    </source>
</evidence>
<gene>
    <name evidence="11" type="ORF">EDC63_11387</name>
</gene>
<evidence type="ECO:0000256" key="7">
    <source>
        <dbReference type="ARBA" id="ARBA00023173"/>
    </source>
</evidence>
<keyword evidence="3 10" id="KW-0812">Transmembrane</keyword>
<feature type="transmembrane region" description="Helical" evidence="10">
    <location>
        <begin position="277"/>
        <end position="300"/>
    </location>
</feature>
<keyword evidence="9" id="KW-0407">Ion channel</keyword>
<keyword evidence="7" id="KW-0869">Chloride channel</keyword>
<dbReference type="OrthoDB" id="9767361at2"/>
<feature type="transmembrane region" description="Helical" evidence="10">
    <location>
        <begin position="21"/>
        <end position="39"/>
    </location>
</feature>
<evidence type="ECO:0000256" key="4">
    <source>
        <dbReference type="ARBA" id="ARBA00022989"/>
    </source>
</evidence>
<evidence type="ECO:0000256" key="6">
    <source>
        <dbReference type="ARBA" id="ARBA00023136"/>
    </source>
</evidence>
<dbReference type="AlphaFoldDB" id="A0A4R3XZ13"/>
<comment type="subcellular location">
    <subcellularLocation>
        <location evidence="1">Membrane</location>
        <topology evidence="1">Multi-pass membrane protein</topology>
    </subcellularLocation>
</comment>
<reference evidence="11 12" key="1">
    <citation type="submission" date="2019-03" db="EMBL/GenBank/DDBJ databases">
        <title>Genomic Encyclopedia of Type Strains, Phase IV (KMG-IV): sequencing the most valuable type-strain genomes for metagenomic binning, comparative biology and taxonomic classification.</title>
        <authorList>
            <person name="Goeker M."/>
        </authorList>
    </citation>
    <scope>NUCLEOTIDE SEQUENCE [LARGE SCALE GENOMIC DNA]</scope>
    <source>
        <strain evidence="11 12">DSM 100309</strain>
    </source>
</reference>
<dbReference type="Pfam" id="PF00654">
    <property type="entry name" value="Voltage_CLC"/>
    <property type="match status" value="1"/>
</dbReference>
<feature type="transmembrane region" description="Helical" evidence="10">
    <location>
        <begin position="356"/>
        <end position="377"/>
    </location>
</feature>
<feature type="transmembrane region" description="Helical" evidence="10">
    <location>
        <begin position="320"/>
        <end position="344"/>
    </location>
</feature>